<accession>A0A5Q0GY08</accession>
<evidence type="ECO:0000313" key="2">
    <source>
        <dbReference type="EMBL" id="QFZ18783.1"/>
    </source>
</evidence>
<organism evidence="2 3">
    <name type="scientific">Saccharothrix syringae</name>
    <name type="common">Nocardiopsis syringae</name>
    <dbReference type="NCBI Taxonomy" id="103733"/>
    <lineage>
        <taxon>Bacteria</taxon>
        <taxon>Bacillati</taxon>
        <taxon>Actinomycetota</taxon>
        <taxon>Actinomycetes</taxon>
        <taxon>Pseudonocardiales</taxon>
        <taxon>Pseudonocardiaceae</taxon>
        <taxon>Saccharothrix</taxon>
    </lineage>
</organism>
<reference evidence="3" key="1">
    <citation type="journal article" date="2021" name="Curr. Microbiol.">
        <title>Complete genome of nocamycin-producing strain Saccharothrix syringae NRRL B-16468 reveals the biosynthetic potential for secondary metabolites.</title>
        <authorList>
            <person name="Mo X."/>
            <person name="Yang S."/>
        </authorList>
    </citation>
    <scope>NUCLEOTIDE SEQUENCE [LARGE SCALE GENOMIC DNA]</scope>
    <source>
        <strain evidence="3">ATCC 51364 / DSM 43886 / JCM 6844 / KCTC 9398 / NBRC 14523 / NRRL B-16468 / INA 2240</strain>
    </source>
</reference>
<dbReference type="Proteomes" id="UP000325787">
    <property type="component" value="Chromosome"/>
</dbReference>
<protein>
    <submittedName>
        <fullName evidence="2">Uncharacterized protein</fullName>
    </submittedName>
</protein>
<dbReference type="RefSeq" id="WP_153278155.1">
    <property type="nucleotide sequence ID" value="NZ_CP034550.1"/>
</dbReference>
<proteinExistence type="predicted"/>
<dbReference type="EMBL" id="CP034550">
    <property type="protein sequence ID" value="QFZ18783.1"/>
    <property type="molecule type" value="Genomic_DNA"/>
</dbReference>
<feature type="region of interest" description="Disordered" evidence="1">
    <location>
        <begin position="1"/>
        <end position="37"/>
    </location>
</feature>
<feature type="compositionally biased region" description="Low complexity" evidence="1">
    <location>
        <begin position="1"/>
        <end position="17"/>
    </location>
</feature>
<dbReference type="AlphaFoldDB" id="A0A5Q0GY08"/>
<evidence type="ECO:0000313" key="3">
    <source>
        <dbReference type="Proteomes" id="UP000325787"/>
    </source>
</evidence>
<sequence>MAAGTATATPAPPAAAADPEPEINQAVPGSPPAGLPCTKDPYNKTKMCWQHSGDIIWVINYSSHWGAYGYWWNYYPTDGDFYRQGRCISYLAYNTWGYCNKDMHENSLVKFRSCDDDSEYRLCSAIESART</sequence>
<gene>
    <name evidence="2" type="ORF">EKG83_16185</name>
</gene>
<dbReference type="KEGG" id="ssyi:EKG83_16185"/>
<name>A0A5Q0GY08_SACSY</name>
<dbReference type="OrthoDB" id="4247493at2"/>
<evidence type="ECO:0000256" key="1">
    <source>
        <dbReference type="SAM" id="MobiDB-lite"/>
    </source>
</evidence>
<keyword evidence="3" id="KW-1185">Reference proteome</keyword>